<dbReference type="EMBL" id="CAJOBD010034773">
    <property type="protein sequence ID" value="CAF4297445.1"/>
    <property type="molecule type" value="Genomic_DNA"/>
</dbReference>
<gene>
    <name evidence="1" type="ORF">JBS370_LOCUS40264</name>
</gene>
<dbReference type="AlphaFoldDB" id="A0A820HQU5"/>
<evidence type="ECO:0000313" key="2">
    <source>
        <dbReference type="Proteomes" id="UP000663836"/>
    </source>
</evidence>
<evidence type="ECO:0008006" key="3">
    <source>
        <dbReference type="Google" id="ProtNLM"/>
    </source>
</evidence>
<sequence length="82" mass="9317">IIYDELCTVFGGEAPPFRTVATWSKWFRKGREEIEDKGRLGRSISETTSENIEQVYNIINDDPYITVEEVQAQIGLGHGTIQ</sequence>
<dbReference type="PANTHER" id="PTHR46060">
    <property type="entry name" value="MARINER MOS1 TRANSPOSASE-LIKE PROTEIN"/>
    <property type="match status" value="1"/>
</dbReference>
<comment type="caution">
    <text evidence="1">The sequence shown here is derived from an EMBL/GenBank/DDBJ whole genome shotgun (WGS) entry which is preliminary data.</text>
</comment>
<accession>A0A820HQU5</accession>
<feature type="non-terminal residue" evidence="1">
    <location>
        <position position="1"/>
    </location>
</feature>
<evidence type="ECO:0000313" key="1">
    <source>
        <dbReference type="EMBL" id="CAF4297445.1"/>
    </source>
</evidence>
<reference evidence="1" key="1">
    <citation type="submission" date="2021-02" db="EMBL/GenBank/DDBJ databases">
        <authorList>
            <person name="Nowell W R."/>
        </authorList>
    </citation>
    <scope>NUCLEOTIDE SEQUENCE</scope>
</reference>
<dbReference type="Proteomes" id="UP000663836">
    <property type="component" value="Unassembled WGS sequence"/>
</dbReference>
<protein>
    <recommendedName>
        <fullName evidence="3">Mos1 transposase HTH domain-containing protein</fullName>
    </recommendedName>
</protein>
<proteinExistence type="predicted"/>
<dbReference type="PANTHER" id="PTHR46060:SF1">
    <property type="entry name" value="MARINER MOS1 TRANSPOSASE-LIKE PROTEIN"/>
    <property type="match status" value="1"/>
</dbReference>
<organism evidence="1 2">
    <name type="scientific">Rotaria sordida</name>
    <dbReference type="NCBI Taxonomy" id="392033"/>
    <lineage>
        <taxon>Eukaryota</taxon>
        <taxon>Metazoa</taxon>
        <taxon>Spiralia</taxon>
        <taxon>Gnathifera</taxon>
        <taxon>Rotifera</taxon>
        <taxon>Eurotatoria</taxon>
        <taxon>Bdelloidea</taxon>
        <taxon>Philodinida</taxon>
        <taxon>Philodinidae</taxon>
        <taxon>Rotaria</taxon>
    </lineage>
</organism>
<name>A0A820HQU5_9BILA</name>
<dbReference type="InterPro" id="IPR052709">
    <property type="entry name" value="Transposase-MT_Hybrid"/>
</dbReference>